<dbReference type="EMBL" id="MSGO01000036">
    <property type="protein sequence ID" value="OLL14435.1"/>
    <property type="molecule type" value="Genomic_DNA"/>
</dbReference>
<organism evidence="3 4">
    <name type="scientific">Actinomyces oris</name>
    <dbReference type="NCBI Taxonomy" id="544580"/>
    <lineage>
        <taxon>Bacteria</taxon>
        <taxon>Bacillati</taxon>
        <taxon>Actinomycetota</taxon>
        <taxon>Actinomycetes</taxon>
        <taxon>Actinomycetales</taxon>
        <taxon>Actinomycetaceae</taxon>
        <taxon>Actinomyces</taxon>
    </lineage>
</organism>
<evidence type="ECO:0000313" key="3">
    <source>
        <dbReference type="EMBL" id="OLL14435.1"/>
    </source>
</evidence>
<protein>
    <submittedName>
        <fullName evidence="3">DNA-binding protein</fullName>
    </submittedName>
</protein>
<dbReference type="Gene3D" id="3.30.950.30">
    <property type="entry name" value="Schlafen, AAA domain"/>
    <property type="match status" value="1"/>
</dbReference>
<dbReference type="RefSeq" id="WP_075249465.1">
    <property type="nucleotide sequence ID" value="NZ_MSGO01000036.1"/>
</dbReference>
<feature type="domain" description="Schlafen AlbA-2" evidence="2">
    <location>
        <begin position="26"/>
        <end position="140"/>
    </location>
</feature>
<evidence type="ECO:0000259" key="2">
    <source>
        <dbReference type="Pfam" id="PF04326"/>
    </source>
</evidence>
<gene>
    <name evidence="3" type="ORF">BKH32_08115</name>
</gene>
<dbReference type="InterPro" id="IPR038461">
    <property type="entry name" value="Schlafen_AlbA_2_dom_sf"/>
</dbReference>
<dbReference type="InterPro" id="IPR036390">
    <property type="entry name" value="WH_DNA-bd_sf"/>
</dbReference>
<comment type="caution">
    <text evidence="3">The sequence shown here is derived from an EMBL/GenBank/DDBJ whole genome shotgun (WGS) entry which is preliminary data.</text>
</comment>
<name>A0A1Q8I004_9ACTO</name>
<dbReference type="Pfam" id="PF13749">
    <property type="entry name" value="HATPase_c_4"/>
    <property type="match status" value="1"/>
</dbReference>
<dbReference type="InterPro" id="IPR036388">
    <property type="entry name" value="WH-like_DNA-bd_sf"/>
</dbReference>
<dbReference type="PANTHER" id="PTHR30595:SF6">
    <property type="entry name" value="SCHLAFEN ALBA-2 DOMAIN-CONTAINING PROTEIN"/>
    <property type="match status" value="1"/>
</dbReference>
<feature type="domain" description="HTH arsR-type" evidence="1">
    <location>
        <begin position="414"/>
        <end position="456"/>
    </location>
</feature>
<dbReference type="Pfam" id="PF04326">
    <property type="entry name" value="SLFN_AlbA_2"/>
    <property type="match status" value="1"/>
</dbReference>
<dbReference type="Gene3D" id="1.10.10.10">
    <property type="entry name" value="Winged helix-like DNA-binding domain superfamily/Winged helix DNA-binding domain"/>
    <property type="match status" value="1"/>
</dbReference>
<keyword evidence="3" id="KW-0238">DNA-binding</keyword>
<dbReference type="Proteomes" id="UP000185736">
    <property type="component" value="Unassembled WGS sequence"/>
</dbReference>
<dbReference type="PANTHER" id="PTHR30595">
    <property type="entry name" value="GLPR-RELATED TRANSCRIPTIONAL REPRESSOR"/>
    <property type="match status" value="1"/>
</dbReference>
<dbReference type="InterPro" id="IPR038475">
    <property type="entry name" value="RecG_C_sf"/>
</dbReference>
<accession>A0A1Q8I004</accession>
<reference evidence="3 4" key="1">
    <citation type="submission" date="2016-12" db="EMBL/GenBank/DDBJ databases">
        <title>Genomic comparison of strains in the 'Actinomyces naeslundii' group.</title>
        <authorList>
            <person name="Mughal S.R."/>
            <person name="Do T."/>
            <person name="Gilbert S.C."/>
            <person name="Witherden E.A."/>
            <person name="Didelot X."/>
            <person name="Beighton D."/>
        </authorList>
    </citation>
    <scope>NUCLEOTIDE SEQUENCE [LARGE SCALE GENOMIC DNA]</scope>
    <source>
        <strain evidence="3 4">S64C</strain>
    </source>
</reference>
<dbReference type="SUPFAM" id="SSF46785">
    <property type="entry name" value="Winged helix' DNA-binding domain"/>
    <property type="match status" value="1"/>
</dbReference>
<sequence>MGHDDIDALLNLPINERGERLAQMSENQWFERKSIRVDQKSFAKAIIGMANAEGGTVVVGLSEQRVEGTDSTPSQTNRLRQVPMTMVAPPLRVHFREVSVMNDDGAQDHLLVAQVPPSRHAHRRSDGTAFLRMGDSTVKLDGPMWEELVYDREAETYEAQPAGITMADLSGEAIDRLRAEIGAHGDDIHVLCSRSLLTHDGRPTIAALLLFGTAPEQLLPQALVRVLRYREDETGTGARQTMEADGDRRLEGTIPDVIARAAELIDQWAPKRRALKNEGIFGPTDIIPRDAWLEAVVNAVVHRSYSMAGDHIRVSIFPHRIEVSSPGRFPGMSDPSRPLEIARYARNPRIARVCADLGITQELGEGIRRMVDDMRQAGLADPHYRQTSTSVIVRLDATSAISSDVIERLPHGSLEVVALLRSTGPLGTGEIVSGVNASRPTVLRWLKTLREEGLVERRGQSPRDPRATWYVPSS</sequence>
<dbReference type="AlphaFoldDB" id="A0A1Q8I004"/>
<evidence type="ECO:0000313" key="4">
    <source>
        <dbReference type="Proteomes" id="UP000185736"/>
    </source>
</evidence>
<dbReference type="GO" id="GO:0003700">
    <property type="term" value="F:DNA-binding transcription factor activity"/>
    <property type="evidence" value="ECO:0007669"/>
    <property type="project" value="InterPro"/>
</dbReference>
<dbReference type="CDD" id="cd00090">
    <property type="entry name" value="HTH_ARSR"/>
    <property type="match status" value="1"/>
</dbReference>
<evidence type="ECO:0000259" key="1">
    <source>
        <dbReference type="Pfam" id="PF01022"/>
    </source>
</evidence>
<proteinExistence type="predicted"/>
<dbReference type="InterPro" id="IPR001845">
    <property type="entry name" value="HTH_ArsR_DNA-bd_dom"/>
</dbReference>
<dbReference type="Pfam" id="PF01022">
    <property type="entry name" value="HTH_5"/>
    <property type="match status" value="1"/>
</dbReference>
<dbReference type="GO" id="GO:0003677">
    <property type="term" value="F:DNA binding"/>
    <property type="evidence" value="ECO:0007669"/>
    <property type="project" value="UniProtKB-KW"/>
</dbReference>
<dbReference type="Gene3D" id="3.30.565.60">
    <property type="match status" value="1"/>
</dbReference>
<dbReference type="InterPro" id="IPR007421">
    <property type="entry name" value="Schlafen_AlbA_2_dom"/>
</dbReference>
<dbReference type="InterPro" id="IPR011991">
    <property type="entry name" value="ArsR-like_HTH"/>
</dbReference>